<evidence type="ECO:0000259" key="2">
    <source>
        <dbReference type="Pfam" id="PF04775"/>
    </source>
</evidence>
<feature type="non-terminal residue" evidence="4">
    <location>
        <position position="435"/>
    </location>
</feature>
<dbReference type="Gene3D" id="2.60.40.2240">
    <property type="entry name" value="Acyl-CoA thioester hydrolase/BAAT N-terminal domain"/>
    <property type="match status" value="1"/>
</dbReference>
<dbReference type="RefSeq" id="WP_328237948.1">
    <property type="nucleotide sequence ID" value="NZ_JAROAS010000029.1"/>
</dbReference>
<feature type="domain" description="Acyl-CoA thioester hydrolase/bile acid-CoA amino acid N-acetyltransferase" evidence="2">
    <location>
        <begin position="15"/>
        <end position="137"/>
    </location>
</feature>
<reference evidence="4 5" key="1">
    <citation type="submission" date="2023-03" db="EMBL/GenBank/DDBJ databases">
        <title>Bacillus Genome Sequencing.</title>
        <authorList>
            <person name="Dunlap C."/>
        </authorList>
    </citation>
    <scope>NUCLEOTIDE SEQUENCE [LARGE SCALE GENOMIC DNA]</scope>
    <source>
        <strain evidence="4 5">B-4107</strain>
    </source>
</reference>
<organism evidence="4 5">
    <name type="scientific">Shouchella miscanthi</name>
    <dbReference type="NCBI Taxonomy" id="2598861"/>
    <lineage>
        <taxon>Bacteria</taxon>
        <taxon>Bacillati</taxon>
        <taxon>Bacillota</taxon>
        <taxon>Bacilli</taxon>
        <taxon>Bacillales</taxon>
        <taxon>Bacillaceae</taxon>
        <taxon>Shouchella</taxon>
    </lineage>
</organism>
<dbReference type="InterPro" id="IPR029058">
    <property type="entry name" value="AB_hydrolase_fold"/>
</dbReference>
<dbReference type="Pfam" id="PF08840">
    <property type="entry name" value="BAAT_C"/>
    <property type="match status" value="1"/>
</dbReference>
<dbReference type="InterPro" id="IPR006862">
    <property type="entry name" value="Thio_Ohase/aa_AcTrfase"/>
</dbReference>
<comment type="caution">
    <text evidence="4">The sequence shown here is derived from an EMBL/GenBank/DDBJ whole genome shotgun (WGS) entry which is preliminary data.</text>
</comment>
<dbReference type="PIRSF" id="PIRSF016521">
    <property type="entry name" value="Acyl-CoA_hydro"/>
    <property type="match status" value="1"/>
</dbReference>
<proteinExistence type="inferred from homology"/>
<dbReference type="PANTHER" id="PTHR10824">
    <property type="entry name" value="ACYL-COENZYME A THIOESTERASE-RELATED"/>
    <property type="match status" value="1"/>
</dbReference>
<evidence type="ECO:0000313" key="4">
    <source>
        <dbReference type="EMBL" id="MED4129289.1"/>
    </source>
</evidence>
<feature type="domain" description="BAAT/Acyl-CoA thioester hydrolase C-terminal" evidence="3">
    <location>
        <begin position="199"/>
        <end position="427"/>
    </location>
</feature>
<evidence type="ECO:0000259" key="3">
    <source>
        <dbReference type="Pfam" id="PF08840"/>
    </source>
</evidence>
<evidence type="ECO:0000313" key="5">
    <source>
        <dbReference type="Proteomes" id="UP001341820"/>
    </source>
</evidence>
<dbReference type="InterPro" id="IPR016662">
    <property type="entry name" value="Acyl-CoA_thioEstase_long-chain"/>
</dbReference>
<comment type="similarity">
    <text evidence="1">Belongs to the C/M/P thioester hydrolase family.</text>
</comment>
<protein>
    <submittedName>
        <fullName evidence="4">Acyl-CoA thioesterase/bile acid-CoA:amino acid N-acyltransferase family protein</fullName>
    </submittedName>
</protein>
<dbReference type="Pfam" id="PF04775">
    <property type="entry name" value="Bile_Hydr_Trans"/>
    <property type="match status" value="1"/>
</dbReference>
<gene>
    <name evidence="4" type="ORF">P5F74_14195</name>
</gene>
<dbReference type="PANTHER" id="PTHR10824:SF4">
    <property type="entry name" value="ACYL-COENZYME A THIOESTERASE 1-LIKE"/>
    <property type="match status" value="1"/>
</dbReference>
<dbReference type="Gene3D" id="3.40.50.1820">
    <property type="entry name" value="alpha/beta hydrolase"/>
    <property type="match status" value="1"/>
</dbReference>
<name>A0ABU6NP27_9BACI</name>
<dbReference type="InterPro" id="IPR042490">
    <property type="entry name" value="Thio_Ohase/BAAT_N"/>
</dbReference>
<dbReference type="EMBL" id="JAROAS010000029">
    <property type="protein sequence ID" value="MED4129289.1"/>
    <property type="molecule type" value="Genomic_DNA"/>
</dbReference>
<dbReference type="InterPro" id="IPR014940">
    <property type="entry name" value="BAAT_C"/>
</dbReference>
<evidence type="ECO:0000256" key="1">
    <source>
        <dbReference type="ARBA" id="ARBA00006538"/>
    </source>
</evidence>
<accession>A0ABU6NP27</accession>
<keyword evidence="5" id="KW-1185">Reference proteome</keyword>
<sequence length="435" mass="47927">MTPRIVVTPIRALIDQPLQLSVYDLMPKQKVTIKVQTKDDNDAIFEASALYEANQDGNLHLASTAPLSGSYKGIDAEGLVWSMERIGKKHGDYFDKWNAEPLTYSFTLEDSSGKLLDTAHVHRKFYDETVKRVPVHEAELVGTLFHPDTAQAFPGVLVVGGSDGGVNEHAAALLASKGYTVLSLAYFGAEGVSKDLENIPLEYFQKATLWLKSHDAADNTVSLIGYSRGGELALLLASTYDDYQSVIAGAPGAYVTSGLRNTIYAPIPAWTQQNAPLPYLKFTYTAKHFLNIGKSILTRKPFSFLPIWSLSQAKATNLDAIRIPVEQVNAPLLTIAGEKDECWPSADYARMVQHELHGKRTDNKHLYYDEGGHFLAFPYGLPGMPTSTYMHVGGGMIMDFGGTKKGNADAARETWHYVQDFLFAHTKKTSLVLHP</sequence>
<dbReference type="Proteomes" id="UP001341820">
    <property type="component" value="Unassembled WGS sequence"/>
</dbReference>
<dbReference type="SUPFAM" id="SSF53474">
    <property type="entry name" value="alpha/beta-Hydrolases"/>
    <property type="match status" value="1"/>
</dbReference>